<comment type="caution">
    <text evidence="3">The sequence shown here is derived from an EMBL/GenBank/DDBJ whole genome shotgun (WGS) entry which is preliminary data.</text>
</comment>
<keyword evidence="4" id="KW-1185">Reference proteome</keyword>
<dbReference type="EMBL" id="SDMP01000016">
    <property type="protein sequence ID" value="RYR04187.1"/>
    <property type="molecule type" value="Genomic_DNA"/>
</dbReference>
<evidence type="ECO:0000313" key="4">
    <source>
        <dbReference type="Proteomes" id="UP000289738"/>
    </source>
</evidence>
<protein>
    <recommendedName>
        <fullName evidence="2">Transposase MuDR plant domain-containing protein</fullName>
    </recommendedName>
</protein>
<dbReference type="InterPro" id="IPR004332">
    <property type="entry name" value="Transposase_MuDR"/>
</dbReference>
<proteinExistence type="predicted"/>
<feature type="domain" description="Transposase MuDR plant" evidence="2">
    <location>
        <begin position="145"/>
        <end position="205"/>
    </location>
</feature>
<feature type="compositionally biased region" description="Acidic residues" evidence="1">
    <location>
        <begin position="62"/>
        <end position="82"/>
    </location>
</feature>
<dbReference type="Pfam" id="PF03108">
    <property type="entry name" value="DBD_Tnp_Mut"/>
    <property type="match status" value="1"/>
</dbReference>
<gene>
    <name evidence="3" type="ORF">Ahy_B06g083793</name>
</gene>
<evidence type="ECO:0000259" key="2">
    <source>
        <dbReference type="Pfam" id="PF03108"/>
    </source>
</evidence>
<dbReference type="AlphaFoldDB" id="A0A444YQK2"/>
<sequence length="218" mass="24330">MDDEGQQLVVYGGEHAGLKHAERVADISGAENTKSGDDVNLEADMGNYSDSDSVDSEYKPSEEEEETEDDLNFTNSEDELDPDVSGFQDVNVVNEKSRAVKKKGVATDNFGEEDVTRSDELENDHEVGGTELSCSQASKDMSQYKWEVGTVYASREEFKDTVTAYAVQTARAITFRKCDLQRVRAVCTGNCPFWVYAAKMKEEDTWQLRSMNLSHTCT</sequence>
<reference evidence="3 4" key="1">
    <citation type="submission" date="2019-01" db="EMBL/GenBank/DDBJ databases">
        <title>Sequencing of cultivated peanut Arachis hypogaea provides insights into genome evolution and oil improvement.</title>
        <authorList>
            <person name="Chen X."/>
        </authorList>
    </citation>
    <scope>NUCLEOTIDE SEQUENCE [LARGE SCALE GENOMIC DNA]</scope>
    <source>
        <strain evidence="4">cv. Fuhuasheng</strain>
        <tissue evidence="3">Leaves</tissue>
    </source>
</reference>
<evidence type="ECO:0000313" key="3">
    <source>
        <dbReference type="EMBL" id="RYR04187.1"/>
    </source>
</evidence>
<evidence type="ECO:0000256" key="1">
    <source>
        <dbReference type="SAM" id="MobiDB-lite"/>
    </source>
</evidence>
<accession>A0A444YQK2</accession>
<feature type="compositionally biased region" description="Basic and acidic residues" evidence="1">
    <location>
        <begin position="16"/>
        <end position="25"/>
    </location>
</feature>
<name>A0A444YQK2_ARAHY</name>
<feature type="region of interest" description="Disordered" evidence="1">
    <location>
        <begin position="13"/>
        <end position="85"/>
    </location>
</feature>
<organism evidence="3 4">
    <name type="scientific">Arachis hypogaea</name>
    <name type="common">Peanut</name>
    <dbReference type="NCBI Taxonomy" id="3818"/>
    <lineage>
        <taxon>Eukaryota</taxon>
        <taxon>Viridiplantae</taxon>
        <taxon>Streptophyta</taxon>
        <taxon>Embryophyta</taxon>
        <taxon>Tracheophyta</taxon>
        <taxon>Spermatophyta</taxon>
        <taxon>Magnoliopsida</taxon>
        <taxon>eudicotyledons</taxon>
        <taxon>Gunneridae</taxon>
        <taxon>Pentapetalae</taxon>
        <taxon>rosids</taxon>
        <taxon>fabids</taxon>
        <taxon>Fabales</taxon>
        <taxon>Fabaceae</taxon>
        <taxon>Papilionoideae</taxon>
        <taxon>50 kb inversion clade</taxon>
        <taxon>dalbergioids sensu lato</taxon>
        <taxon>Dalbergieae</taxon>
        <taxon>Pterocarpus clade</taxon>
        <taxon>Arachis</taxon>
    </lineage>
</organism>
<dbReference type="Proteomes" id="UP000289738">
    <property type="component" value="Chromosome B06"/>
</dbReference>